<evidence type="ECO:0000313" key="3">
    <source>
        <dbReference type="Proteomes" id="UP000177325"/>
    </source>
</evidence>
<feature type="domain" description="Helicase ATP-binding" evidence="1">
    <location>
        <begin position="202"/>
        <end position="358"/>
    </location>
</feature>
<dbReference type="GO" id="GO:0016787">
    <property type="term" value="F:hydrolase activity"/>
    <property type="evidence" value="ECO:0007669"/>
    <property type="project" value="InterPro"/>
</dbReference>
<dbReference type="CDD" id="cd18032">
    <property type="entry name" value="DEXHc_RE_I_III_res"/>
    <property type="match status" value="1"/>
</dbReference>
<dbReference type="PANTHER" id="PTHR47396">
    <property type="entry name" value="TYPE I RESTRICTION ENZYME ECOKI R PROTEIN"/>
    <property type="match status" value="1"/>
</dbReference>
<protein>
    <recommendedName>
        <fullName evidence="1">Helicase ATP-binding domain-containing protein</fullName>
    </recommendedName>
</protein>
<accession>A0A1F6FFY2</accession>
<organism evidence="2 3">
    <name type="scientific">Candidatus Kaiserbacteria bacterium RIFCSPLOWO2_12_FULL_45_26</name>
    <dbReference type="NCBI Taxonomy" id="1798525"/>
    <lineage>
        <taxon>Bacteria</taxon>
        <taxon>Candidatus Kaiseribacteriota</taxon>
    </lineage>
</organism>
<dbReference type="InterPro" id="IPR029464">
    <property type="entry name" value="HSDR_N"/>
</dbReference>
<dbReference type="GO" id="GO:0005829">
    <property type="term" value="C:cytosol"/>
    <property type="evidence" value="ECO:0007669"/>
    <property type="project" value="TreeGrafter"/>
</dbReference>
<dbReference type="InterPro" id="IPR006935">
    <property type="entry name" value="Helicase/UvrB_N"/>
</dbReference>
<dbReference type="AlphaFoldDB" id="A0A1F6FFY2"/>
<evidence type="ECO:0000259" key="1">
    <source>
        <dbReference type="PROSITE" id="PS51192"/>
    </source>
</evidence>
<dbReference type="SUPFAM" id="SSF52540">
    <property type="entry name" value="P-loop containing nucleoside triphosphate hydrolases"/>
    <property type="match status" value="2"/>
</dbReference>
<evidence type="ECO:0000313" key="2">
    <source>
        <dbReference type="EMBL" id="OGG84757.1"/>
    </source>
</evidence>
<proteinExistence type="predicted"/>
<comment type="caution">
    <text evidence="2">The sequence shown here is derived from an EMBL/GenBank/DDBJ whole genome shotgun (WGS) entry which is preliminary data.</text>
</comment>
<dbReference type="PROSITE" id="PS51192">
    <property type="entry name" value="HELICASE_ATP_BIND_1"/>
    <property type="match status" value="1"/>
</dbReference>
<sequence length="855" mass="97802">MSDKEAKARIKINKLLEDAGWRFIDTSEGKANVQLEAGVRFETLGSDFEFAETHDKRSGAIDFLLLDTDGRPLVVVEAKREAIDPLSAKEQARNYARTVDARFVILSNGNIHYFWDTKYGVPETTTRFPSQSSLTQFKSYIPNPQELASTEVDENYVVATQMPGYSSDPEFQDDSTRSAFLRRHNLKQLRPYQVQAIKALQEASKGGNKRFLFEMATGTGKTLTSAAVIKLFLKSGNAKRVLFIVDRLELEDQTKKAFIQYLGKDYRCVVYKENRESWQNASVVVSTIQSFMAGDRYKKEFSPTDFEFVISDEAHRSIGGNSRAVFEYFVGYKLGLTATPKNYLKGLDASDTESQREYERRLLADTYKTFGCEPGKPTFSYDLLKGSNEGYLIQPTLVDTRTDITTELLSKEGYAVHTTTDEGETVDEVYKARHFERKFFNDETNIAMAKALLDNGLYDPIATKLGVPLFGKTIVFCVSQKHASRITNILNRLAFEKWPQMYAEADFAMQVTSHVSDAQQMTINFANNRLGGISKHPEAYETSKTRVTVTVGMMTTGYDCQDLLNIALMRPVFSPADFVQIKGRGTRKHRFEYLDYNTNETTVIDKERFKFFDFFATCEYFENEFPYDEKIKLPKIKQVTDTDPTSTSDQGEFVDEDGKKIFRGPLDLASPDEIATIAETQIGAEGMRIDREGFKQAVQEDILNNVALTTLWKNGDITGAEDYAKTNIFDKPKHFLSLSGIRKIFGIDRRISVREFLEVAFGDKEGFEMKDDLLEAEWEKFTEVHPVDQEHYWPAKNFFKAYITDEDVRDIIKRNQPGDFHFSPSFDFSDYQKLNVYRELVPQYIHDYAYHLTNL</sequence>
<name>A0A1F6FFY2_9BACT</name>
<dbReference type="GO" id="GO:0005524">
    <property type="term" value="F:ATP binding"/>
    <property type="evidence" value="ECO:0007669"/>
    <property type="project" value="InterPro"/>
</dbReference>
<dbReference type="Gene3D" id="3.40.50.300">
    <property type="entry name" value="P-loop containing nucleotide triphosphate hydrolases"/>
    <property type="match status" value="2"/>
</dbReference>
<dbReference type="Pfam" id="PF13588">
    <property type="entry name" value="HSDR_N_2"/>
    <property type="match status" value="1"/>
</dbReference>
<reference evidence="2 3" key="1">
    <citation type="journal article" date="2016" name="Nat. Commun.">
        <title>Thousands of microbial genomes shed light on interconnected biogeochemical processes in an aquifer system.</title>
        <authorList>
            <person name="Anantharaman K."/>
            <person name="Brown C.T."/>
            <person name="Hug L.A."/>
            <person name="Sharon I."/>
            <person name="Castelle C.J."/>
            <person name="Probst A.J."/>
            <person name="Thomas B.C."/>
            <person name="Singh A."/>
            <person name="Wilkins M.J."/>
            <person name="Karaoz U."/>
            <person name="Brodie E.L."/>
            <person name="Williams K.H."/>
            <person name="Hubbard S.S."/>
            <person name="Banfield J.F."/>
        </authorList>
    </citation>
    <scope>NUCLEOTIDE SEQUENCE [LARGE SCALE GENOMIC DNA]</scope>
</reference>
<dbReference type="InterPro" id="IPR027417">
    <property type="entry name" value="P-loop_NTPase"/>
</dbReference>
<dbReference type="EMBL" id="MFMM01000001">
    <property type="protein sequence ID" value="OGG84757.1"/>
    <property type="molecule type" value="Genomic_DNA"/>
</dbReference>
<gene>
    <name evidence="2" type="ORF">A3G90_01570</name>
</gene>
<dbReference type="GO" id="GO:0003677">
    <property type="term" value="F:DNA binding"/>
    <property type="evidence" value="ECO:0007669"/>
    <property type="project" value="InterPro"/>
</dbReference>
<dbReference type="Pfam" id="PF04851">
    <property type="entry name" value="ResIII"/>
    <property type="match status" value="1"/>
</dbReference>
<dbReference type="Gene3D" id="3.90.1570.30">
    <property type="match status" value="1"/>
</dbReference>
<dbReference type="STRING" id="1798525.A3G90_01570"/>
<dbReference type="Proteomes" id="UP000177325">
    <property type="component" value="Unassembled WGS sequence"/>
</dbReference>
<dbReference type="InterPro" id="IPR050742">
    <property type="entry name" value="Helicase_Restrict-Modif_Enz"/>
</dbReference>
<dbReference type="InterPro" id="IPR014001">
    <property type="entry name" value="Helicase_ATP-bd"/>
</dbReference>
<dbReference type="PANTHER" id="PTHR47396:SF1">
    <property type="entry name" value="ATP-DEPENDENT HELICASE IRC3-RELATED"/>
    <property type="match status" value="1"/>
</dbReference>
<dbReference type="SMART" id="SM00487">
    <property type="entry name" value="DEXDc"/>
    <property type="match status" value="1"/>
</dbReference>